<dbReference type="GO" id="GO:0050361">
    <property type="term" value="F:tryptophan 2-monooxygenase activity"/>
    <property type="evidence" value="ECO:0007669"/>
    <property type="project" value="UniProtKB-EC"/>
</dbReference>
<dbReference type="InterPro" id="IPR001613">
    <property type="entry name" value="Flavin_amine_oxidase"/>
</dbReference>
<dbReference type="EMBL" id="RWIU01000003">
    <property type="protein sequence ID" value="RSK43263.1"/>
    <property type="molecule type" value="Genomic_DNA"/>
</dbReference>
<protein>
    <recommendedName>
        <fullName evidence="5">Tryptophan 2-monooxygenase</fullName>
        <ecNumber evidence="4">1.13.12.3</ecNumber>
    </recommendedName>
</protein>
<dbReference type="InterPro" id="IPR036188">
    <property type="entry name" value="FAD/NAD-bd_sf"/>
</dbReference>
<accession>A0A3R9P375</accession>
<dbReference type="InterPro" id="IPR002937">
    <property type="entry name" value="Amino_oxidase"/>
</dbReference>
<organism evidence="11 12">
    <name type="scientific">Hymenobacter perfusus</name>
    <dbReference type="NCBI Taxonomy" id="1236770"/>
    <lineage>
        <taxon>Bacteria</taxon>
        <taxon>Pseudomonadati</taxon>
        <taxon>Bacteroidota</taxon>
        <taxon>Cytophagia</taxon>
        <taxon>Cytophagales</taxon>
        <taxon>Hymenobacteraceae</taxon>
        <taxon>Hymenobacter</taxon>
    </lineage>
</organism>
<dbReference type="RefSeq" id="WP_125437235.1">
    <property type="nucleotide sequence ID" value="NZ_RWIU01000003.1"/>
</dbReference>
<dbReference type="PANTHER" id="PTHR10742:SF410">
    <property type="entry name" value="LYSINE-SPECIFIC HISTONE DEMETHYLASE 2"/>
    <property type="match status" value="1"/>
</dbReference>
<comment type="cofactor">
    <cofactor evidence="1">
        <name>FAD</name>
        <dbReference type="ChEBI" id="CHEBI:57692"/>
    </cofactor>
</comment>
<dbReference type="SUPFAM" id="SSF51905">
    <property type="entry name" value="FAD/NAD(P)-binding domain"/>
    <property type="match status" value="1"/>
</dbReference>
<keyword evidence="12" id="KW-1185">Reference proteome</keyword>
<sequence length="433" mass="46598">MVVDILILGAGAAGLLAARNLAQAGQRVTVLEARSRPGGRIQTLAADAGFSAPTEAGAEFLHGDVPLTRQLLQEYGIPWIDTTGTTYEVTDGQARTAESFLDDMPLLLSTLHRLPHDMPLAEFLAQYFPGDDHQTLREQVIRFAEGYDAADAHRASCFALRDEWSGNGAEDSPRPLGGYAGLINGLVWELEAAGGQLLLGTHARLVTWQPGRAEVRCQDGRVFAAPRLLLTVPLGVWQAEMDQPGYLPLRPDLPEHRAAARALGFGAVIKFLLEFTEPFWEQTTAEIGQPLPELGFLFSDAAVPTWWSQHPAQQPLLTGWVAGPAAAQRRHSSPEELLTEALSSLAYLLHTTPAFLRQHLRAHHIINWAADPLALGAYAYATVGAPEARAILAAPVADTLFVAGEGVYDGPYLGTVEAALATGEAAARQLLLP</sequence>
<name>A0A3R9P375_9BACT</name>
<dbReference type="OrthoDB" id="56323at2"/>
<evidence type="ECO:0000313" key="11">
    <source>
        <dbReference type="EMBL" id="RSK43263.1"/>
    </source>
</evidence>
<dbReference type="GO" id="GO:0009851">
    <property type="term" value="P:auxin biosynthetic process"/>
    <property type="evidence" value="ECO:0007669"/>
    <property type="project" value="UniProtKB-KW"/>
</dbReference>
<evidence type="ECO:0000256" key="1">
    <source>
        <dbReference type="ARBA" id="ARBA00001974"/>
    </source>
</evidence>
<evidence type="ECO:0000256" key="5">
    <source>
        <dbReference type="ARBA" id="ARBA00017871"/>
    </source>
</evidence>
<evidence type="ECO:0000256" key="9">
    <source>
        <dbReference type="PIRSR" id="PIRSR601613-1"/>
    </source>
</evidence>
<dbReference type="InterPro" id="IPR050281">
    <property type="entry name" value="Flavin_monoamine_oxidase"/>
</dbReference>
<evidence type="ECO:0000256" key="3">
    <source>
        <dbReference type="ARBA" id="ARBA00005833"/>
    </source>
</evidence>
<dbReference type="PANTHER" id="PTHR10742">
    <property type="entry name" value="FLAVIN MONOAMINE OXIDASE"/>
    <property type="match status" value="1"/>
</dbReference>
<dbReference type="EC" id="1.13.12.3" evidence="4"/>
<comment type="pathway">
    <text evidence="2">Plant hormone metabolism; auxin biosynthesis.</text>
</comment>
<keyword evidence="7" id="KW-0073">Auxin biosynthesis</keyword>
<reference evidence="11 12" key="1">
    <citation type="submission" date="2018-12" db="EMBL/GenBank/DDBJ databases">
        <authorList>
            <person name="Feng G."/>
            <person name="Zhu H."/>
        </authorList>
    </citation>
    <scope>NUCLEOTIDE SEQUENCE [LARGE SCALE GENOMIC DNA]</scope>
    <source>
        <strain evidence="11 12">LMG 26000</strain>
    </source>
</reference>
<gene>
    <name evidence="11" type="ORF">EI293_10145</name>
</gene>
<evidence type="ECO:0000256" key="2">
    <source>
        <dbReference type="ARBA" id="ARBA00004814"/>
    </source>
</evidence>
<dbReference type="SUPFAM" id="SSF54373">
    <property type="entry name" value="FAD-linked reductases, C-terminal domain"/>
    <property type="match status" value="1"/>
</dbReference>
<evidence type="ECO:0000256" key="4">
    <source>
        <dbReference type="ARBA" id="ARBA00012535"/>
    </source>
</evidence>
<comment type="catalytic activity">
    <reaction evidence="8">
        <text>L-tryptophan + O2 = indole-3-acetamide + CO2 + H2O</text>
        <dbReference type="Rhea" id="RHEA:16165"/>
        <dbReference type="ChEBI" id="CHEBI:15377"/>
        <dbReference type="ChEBI" id="CHEBI:15379"/>
        <dbReference type="ChEBI" id="CHEBI:16031"/>
        <dbReference type="ChEBI" id="CHEBI:16526"/>
        <dbReference type="ChEBI" id="CHEBI:57912"/>
        <dbReference type="EC" id="1.13.12.3"/>
    </reaction>
</comment>
<comment type="caution">
    <text evidence="11">The sequence shown here is derived from an EMBL/GenBank/DDBJ whole genome shotgun (WGS) entry which is preliminary data.</text>
</comment>
<dbReference type="Pfam" id="PF01593">
    <property type="entry name" value="Amino_oxidase"/>
    <property type="match status" value="1"/>
</dbReference>
<dbReference type="AlphaFoldDB" id="A0A3R9P375"/>
<evidence type="ECO:0000313" key="12">
    <source>
        <dbReference type="Proteomes" id="UP000270291"/>
    </source>
</evidence>
<dbReference type="PRINTS" id="PR00757">
    <property type="entry name" value="AMINEOXDASEF"/>
</dbReference>
<comment type="similarity">
    <text evidence="3">Belongs to the tryptophan 2-monooxygenase family.</text>
</comment>
<evidence type="ECO:0000256" key="8">
    <source>
        <dbReference type="ARBA" id="ARBA00047321"/>
    </source>
</evidence>
<dbReference type="Proteomes" id="UP000270291">
    <property type="component" value="Unassembled WGS sequence"/>
</dbReference>
<evidence type="ECO:0000259" key="10">
    <source>
        <dbReference type="Pfam" id="PF01593"/>
    </source>
</evidence>
<feature type="binding site" evidence="9">
    <location>
        <begin position="32"/>
        <end position="33"/>
    </location>
    <ligand>
        <name>FAD</name>
        <dbReference type="ChEBI" id="CHEBI:57692"/>
    </ligand>
</feature>
<keyword evidence="6" id="KW-0560">Oxidoreductase</keyword>
<evidence type="ECO:0000256" key="6">
    <source>
        <dbReference type="ARBA" id="ARBA00023002"/>
    </source>
</evidence>
<feature type="domain" description="Amine oxidase" evidence="10">
    <location>
        <begin position="13"/>
        <end position="431"/>
    </location>
</feature>
<dbReference type="Gene3D" id="3.50.50.60">
    <property type="entry name" value="FAD/NAD(P)-binding domain"/>
    <property type="match status" value="1"/>
</dbReference>
<evidence type="ECO:0000256" key="7">
    <source>
        <dbReference type="ARBA" id="ARBA00023070"/>
    </source>
</evidence>
<proteinExistence type="inferred from homology"/>